<gene>
    <name evidence="2" type="ORF">ACFOGP_12635</name>
</gene>
<sequence>MTETTGKTALILGATGGAGYETAKALAARGWRIRAMHRDPQKVSALLPDAAWVPGDAMRQDDVVAAAVGCDVIFHGVNPPGYRDWAGRVLPMAEATIAAARRTGARIVLPGTVYNFGPDAFPLLREDDAQAPATRKGRIRVALEQRLHRAAKAEGVPVLILRAGDFFGPHVSGNSWFTSALVKAGRPVRSVLYPGRPDIGHAWAYLPDFAETVAQLVARDDLPRFARFHLGGHWFDRGVEIAERLRVVAGVPDAPIRRMPWALLPLLAPFSVTLRELREMRYLWQVPVRLDNAALVDLLGSEPHTPIDTALRHALQGMGCLPPAVTSDFAAA</sequence>
<accession>A0ABV7GTQ3</accession>
<proteinExistence type="predicted"/>
<dbReference type="InterPro" id="IPR051783">
    <property type="entry name" value="NAD(P)-dependent_oxidoreduct"/>
</dbReference>
<dbReference type="SUPFAM" id="SSF51735">
    <property type="entry name" value="NAD(P)-binding Rossmann-fold domains"/>
    <property type="match status" value="1"/>
</dbReference>
<evidence type="ECO:0000313" key="2">
    <source>
        <dbReference type="EMBL" id="MFC3143560.1"/>
    </source>
</evidence>
<keyword evidence="3" id="KW-1185">Reference proteome</keyword>
<dbReference type="Pfam" id="PF13460">
    <property type="entry name" value="NAD_binding_10"/>
    <property type="match status" value="1"/>
</dbReference>
<dbReference type="PANTHER" id="PTHR48079">
    <property type="entry name" value="PROTEIN YEEZ"/>
    <property type="match status" value="1"/>
</dbReference>
<organism evidence="2 3">
    <name type="scientific">Psychromarinibacter halotolerans</name>
    <dbReference type="NCBI Taxonomy" id="1775175"/>
    <lineage>
        <taxon>Bacteria</taxon>
        <taxon>Pseudomonadati</taxon>
        <taxon>Pseudomonadota</taxon>
        <taxon>Alphaproteobacteria</taxon>
        <taxon>Rhodobacterales</taxon>
        <taxon>Paracoccaceae</taxon>
        <taxon>Psychromarinibacter</taxon>
    </lineage>
</organism>
<dbReference type="Gene3D" id="3.40.50.720">
    <property type="entry name" value="NAD(P)-binding Rossmann-like Domain"/>
    <property type="match status" value="1"/>
</dbReference>
<dbReference type="RefSeq" id="WP_275630845.1">
    <property type="nucleotide sequence ID" value="NZ_JARGYD010000001.1"/>
</dbReference>
<name>A0ABV7GTQ3_9RHOB</name>
<evidence type="ECO:0000313" key="3">
    <source>
        <dbReference type="Proteomes" id="UP001595632"/>
    </source>
</evidence>
<dbReference type="PANTHER" id="PTHR48079:SF6">
    <property type="entry name" value="NAD(P)-BINDING DOMAIN-CONTAINING PROTEIN-RELATED"/>
    <property type="match status" value="1"/>
</dbReference>
<reference evidence="3" key="1">
    <citation type="journal article" date="2019" name="Int. J. Syst. Evol. Microbiol.">
        <title>The Global Catalogue of Microorganisms (GCM) 10K type strain sequencing project: providing services to taxonomists for standard genome sequencing and annotation.</title>
        <authorList>
            <consortium name="The Broad Institute Genomics Platform"/>
            <consortium name="The Broad Institute Genome Sequencing Center for Infectious Disease"/>
            <person name="Wu L."/>
            <person name="Ma J."/>
        </authorList>
    </citation>
    <scope>NUCLEOTIDE SEQUENCE [LARGE SCALE GENOMIC DNA]</scope>
    <source>
        <strain evidence="3">KCTC 52366</strain>
    </source>
</reference>
<evidence type="ECO:0000259" key="1">
    <source>
        <dbReference type="Pfam" id="PF13460"/>
    </source>
</evidence>
<protein>
    <submittedName>
        <fullName evidence="2">NAD(P)H-binding protein</fullName>
    </submittedName>
</protein>
<dbReference type="EMBL" id="JBHRTB010000010">
    <property type="protein sequence ID" value="MFC3143560.1"/>
    <property type="molecule type" value="Genomic_DNA"/>
</dbReference>
<dbReference type="InterPro" id="IPR016040">
    <property type="entry name" value="NAD(P)-bd_dom"/>
</dbReference>
<comment type="caution">
    <text evidence="2">The sequence shown here is derived from an EMBL/GenBank/DDBJ whole genome shotgun (WGS) entry which is preliminary data.</text>
</comment>
<dbReference type="Proteomes" id="UP001595632">
    <property type="component" value="Unassembled WGS sequence"/>
</dbReference>
<feature type="domain" description="NAD(P)-binding" evidence="1">
    <location>
        <begin position="13"/>
        <end position="121"/>
    </location>
</feature>
<dbReference type="InterPro" id="IPR036291">
    <property type="entry name" value="NAD(P)-bd_dom_sf"/>
</dbReference>